<feature type="domain" description="Opioid growth factor receptor (OGFr) conserved" evidence="3">
    <location>
        <begin position="205"/>
        <end position="410"/>
    </location>
</feature>
<evidence type="ECO:0000313" key="4">
    <source>
        <dbReference type="Ensembl" id="ENSACDP00005020113.1"/>
    </source>
</evidence>
<dbReference type="InterPro" id="IPR006757">
    <property type="entry name" value="OGF_rcpt"/>
</dbReference>
<feature type="compositionally biased region" description="Basic and acidic residues" evidence="2">
    <location>
        <begin position="695"/>
        <end position="722"/>
    </location>
</feature>
<comment type="similarity">
    <text evidence="1">Belongs to the opioid growth factor receptor family.</text>
</comment>
<evidence type="ECO:0000256" key="2">
    <source>
        <dbReference type="SAM" id="MobiDB-lite"/>
    </source>
</evidence>
<name>A0A8B9EFG6_ANSCY</name>
<protein>
    <submittedName>
        <fullName evidence="4">Opioid growth factor receptor</fullName>
    </submittedName>
</protein>
<feature type="compositionally biased region" description="Basic and acidic residues" evidence="2">
    <location>
        <begin position="465"/>
        <end position="475"/>
    </location>
</feature>
<dbReference type="Proteomes" id="UP000694521">
    <property type="component" value="Unplaced"/>
</dbReference>
<dbReference type="PANTHER" id="PTHR14015">
    <property type="entry name" value="OPIOID GROWTH FACTOR RECEPTOR OGFR ZETA-TYPE OPIOID RECEPTOR"/>
    <property type="match status" value="1"/>
</dbReference>
<keyword evidence="5" id="KW-1185">Reference proteome</keyword>
<evidence type="ECO:0000313" key="5">
    <source>
        <dbReference type="Proteomes" id="UP000694521"/>
    </source>
</evidence>
<feature type="compositionally biased region" description="Basic and acidic residues" evidence="2">
    <location>
        <begin position="634"/>
        <end position="656"/>
    </location>
</feature>
<feature type="region of interest" description="Disordered" evidence="2">
    <location>
        <begin position="557"/>
        <end position="608"/>
    </location>
</feature>
<feature type="region of interest" description="Disordered" evidence="2">
    <location>
        <begin position="620"/>
        <end position="778"/>
    </location>
</feature>
<dbReference type="Pfam" id="PF04664">
    <property type="entry name" value="OGFr_N"/>
    <property type="match status" value="1"/>
</dbReference>
<evidence type="ECO:0000259" key="3">
    <source>
        <dbReference type="Pfam" id="PF04664"/>
    </source>
</evidence>
<feature type="compositionally biased region" description="Basic and acidic residues" evidence="2">
    <location>
        <begin position="572"/>
        <end position="581"/>
    </location>
</feature>
<feature type="compositionally biased region" description="Polar residues" evidence="2">
    <location>
        <begin position="741"/>
        <end position="751"/>
    </location>
</feature>
<dbReference type="Ensembl" id="ENSACDT00005024043.1">
    <property type="protein sequence ID" value="ENSACDP00005020113.1"/>
    <property type="gene ID" value="ENSACDG00005014578.1"/>
</dbReference>
<dbReference type="InterPro" id="IPR039574">
    <property type="entry name" value="OGFr"/>
</dbReference>
<dbReference type="GO" id="GO:0016020">
    <property type="term" value="C:membrane"/>
    <property type="evidence" value="ECO:0007669"/>
    <property type="project" value="InterPro"/>
</dbReference>
<dbReference type="PANTHER" id="PTHR14015:SF1">
    <property type="entry name" value="OPIOID GROWTH FACTOR RECEPTOR"/>
    <property type="match status" value="1"/>
</dbReference>
<evidence type="ECO:0000256" key="1">
    <source>
        <dbReference type="ARBA" id="ARBA00010365"/>
    </source>
</evidence>
<proteinExistence type="inferred from homology"/>
<dbReference type="AlphaFoldDB" id="A0A8B9EFG6"/>
<feature type="compositionally biased region" description="Polar residues" evidence="2">
    <location>
        <begin position="559"/>
        <end position="568"/>
    </location>
</feature>
<feature type="compositionally biased region" description="Basic and acidic residues" evidence="2">
    <location>
        <begin position="429"/>
        <end position="442"/>
    </location>
</feature>
<reference evidence="4" key="1">
    <citation type="submission" date="2025-08" db="UniProtKB">
        <authorList>
            <consortium name="Ensembl"/>
        </authorList>
    </citation>
    <scope>IDENTIFICATION</scope>
</reference>
<feature type="compositionally biased region" description="Low complexity" evidence="2">
    <location>
        <begin position="12"/>
        <end position="25"/>
    </location>
</feature>
<feature type="compositionally biased region" description="Polar residues" evidence="2">
    <location>
        <begin position="418"/>
        <end position="428"/>
    </location>
</feature>
<organism evidence="4 5">
    <name type="scientific">Anser cygnoides</name>
    <name type="common">Swan goose</name>
    <dbReference type="NCBI Taxonomy" id="8845"/>
    <lineage>
        <taxon>Eukaryota</taxon>
        <taxon>Metazoa</taxon>
        <taxon>Chordata</taxon>
        <taxon>Craniata</taxon>
        <taxon>Vertebrata</taxon>
        <taxon>Euteleostomi</taxon>
        <taxon>Archelosauria</taxon>
        <taxon>Archosauria</taxon>
        <taxon>Dinosauria</taxon>
        <taxon>Saurischia</taxon>
        <taxon>Theropoda</taxon>
        <taxon>Coelurosauria</taxon>
        <taxon>Aves</taxon>
        <taxon>Neognathae</taxon>
        <taxon>Galloanserae</taxon>
        <taxon>Anseriformes</taxon>
        <taxon>Anatidae</taxon>
        <taxon>Anserinae</taxon>
        <taxon>Anser</taxon>
    </lineage>
</organism>
<feature type="region of interest" description="Disordered" evidence="2">
    <location>
        <begin position="1"/>
        <end position="45"/>
    </location>
</feature>
<feature type="compositionally biased region" description="Acidic residues" evidence="2">
    <location>
        <begin position="93"/>
        <end position="131"/>
    </location>
</feature>
<accession>A0A8B9EFG6</accession>
<dbReference type="GO" id="GO:0140625">
    <property type="term" value="F:opioid growth factor receptor activity"/>
    <property type="evidence" value="ECO:0007669"/>
    <property type="project" value="InterPro"/>
</dbReference>
<feature type="compositionally biased region" description="Pro residues" evidence="2">
    <location>
        <begin position="26"/>
        <end position="45"/>
    </location>
</feature>
<feature type="region of interest" description="Disordered" evidence="2">
    <location>
        <begin position="73"/>
        <end position="138"/>
    </location>
</feature>
<feature type="region of interest" description="Disordered" evidence="2">
    <location>
        <begin position="413"/>
        <end position="543"/>
    </location>
</feature>
<reference evidence="4" key="2">
    <citation type="submission" date="2025-09" db="UniProtKB">
        <authorList>
            <consortium name="Ensembl"/>
        </authorList>
    </citation>
    <scope>IDENTIFICATION</scope>
</reference>
<sequence>MASWGPAPAVPPAVRGRAGAGARIAIPPPLPPPPPLFLPPPPLRPPRARLCAGPAAPFAFPFPAPLPMAARLSRRPEEAEVGAEARSWQYDSTWEEDDDDEEEEEEEKEEEKEEEEKKEEAGDEDRLEDAEEPARGSRQAQSSWYAILKKLLNCFFNKEEQRKLNLSPLSQMGFQFSGRRNWDAARDLQRYRRRYPGLIESENEEEEQMWNLSFYKNEISFLPQGLHIETLLELWWDNFEVLEENHSYIQWLFPLRERGMNWRAKPLTLQEIEAFKKSREVMERFIRAYQLMLRFYGIILTNQETGELERAENWAERFQNLNWFSHNNLRITRILKCLGEMGYEHYQVHLVKFFLTETLVKETLPNVKRSALDYFLFTVRSKQKRRELVHYAWQHYKPQRSFVWGPHDKLSKYRPRSAKSQLHQTVGSKQEEPGRKCDDSVEKGQNPSLEEEQQAGGAADLWPKANEEDTRERLSECVSEGGDGEDEKEALFTQQEENDFSSKAEAQGTAENDCAKESKKRKLDANMADNIKSGSLKSPPDIEKISRNLGECALDAEISPSSSLLQTEEGQETLKENDVNTKDLTVPETADATVKRRKVDKRTQKNRTFNLAINLNMGLPARSAQLHPPASNAKAEEEKVGEKKTTVEEMGEKDGGDTNSGALSCPAGSMLPKTSWTSPLSDGLKSGADQVTAKSDQHHCDSMLLERKSEADGIEQHKRAENASEEEESKATSKKQVPGSLEQNMASTCPEQNGAELAIQKTDSSEHAAEPDEEQVAE</sequence>